<dbReference type="EMBL" id="SPVF01000048">
    <property type="protein sequence ID" value="TFW27701.1"/>
    <property type="molecule type" value="Genomic_DNA"/>
</dbReference>
<dbReference type="GO" id="GO:0008237">
    <property type="term" value="F:metallopeptidase activity"/>
    <property type="evidence" value="ECO:0007669"/>
    <property type="project" value="UniProtKB-KW"/>
</dbReference>
<protein>
    <submittedName>
        <fullName evidence="3">CPBP family intramembrane metalloprotease</fullName>
    </submittedName>
</protein>
<name>A0A4Y9SMM4_9BURK</name>
<dbReference type="GO" id="GO:0080120">
    <property type="term" value="P:CAAX-box protein maturation"/>
    <property type="evidence" value="ECO:0007669"/>
    <property type="project" value="UniProtKB-ARBA"/>
</dbReference>
<feature type="domain" description="CAAX prenyl protease 2/Lysostaphin resistance protein A-like" evidence="2">
    <location>
        <begin position="54"/>
        <end position="160"/>
    </location>
</feature>
<dbReference type="Proteomes" id="UP000298438">
    <property type="component" value="Unassembled WGS sequence"/>
</dbReference>
<keyword evidence="1" id="KW-0472">Membrane</keyword>
<proteinExistence type="predicted"/>
<keyword evidence="3" id="KW-0378">Hydrolase</keyword>
<reference evidence="3 4" key="1">
    <citation type="submission" date="2019-03" db="EMBL/GenBank/DDBJ databases">
        <title>Draft Genome Sequence of Massilia arenosa sp. nov., a Novel Massilia Species Isolated from a Sandy-loam Maize Soil.</title>
        <authorList>
            <person name="Raths R."/>
            <person name="Peta V."/>
            <person name="Bucking H."/>
        </authorList>
    </citation>
    <scope>NUCLEOTIDE SEQUENCE [LARGE SCALE GENOMIC DNA]</scope>
    <source>
        <strain evidence="3 4">MC02</strain>
    </source>
</reference>
<keyword evidence="4" id="KW-1185">Reference proteome</keyword>
<keyword evidence="1" id="KW-1133">Transmembrane helix</keyword>
<feature type="transmembrane region" description="Helical" evidence="1">
    <location>
        <begin position="89"/>
        <end position="114"/>
    </location>
</feature>
<dbReference type="OrthoDB" id="378663at2"/>
<dbReference type="GO" id="GO:0004175">
    <property type="term" value="F:endopeptidase activity"/>
    <property type="evidence" value="ECO:0007669"/>
    <property type="project" value="UniProtKB-ARBA"/>
</dbReference>
<feature type="transmembrane region" description="Helical" evidence="1">
    <location>
        <begin position="21"/>
        <end position="39"/>
    </location>
</feature>
<comment type="caution">
    <text evidence="3">The sequence shown here is derived from an EMBL/GenBank/DDBJ whole genome shotgun (WGS) entry which is preliminary data.</text>
</comment>
<evidence type="ECO:0000313" key="4">
    <source>
        <dbReference type="Proteomes" id="UP000298438"/>
    </source>
</evidence>
<sequence>LSAWAARQPVAPALRPQLVPGLLGGLAGAALIALTGYLAPPALQQLAATVSMPALARVLYGGVTEELLMRWGAMTFFAWLFWRVFQRRAAAGAGVMVAAIAVAALGFGIGHLPAAATLLGQLTPGVIVYVVLGNATFGFIAGALYWKVGLEAAIIAHMGAHTVLLLSGF</sequence>
<dbReference type="AlphaFoldDB" id="A0A4Y9SMM4"/>
<evidence type="ECO:0000256" key="1">
    <source>
        <dbReference type="SAM" id="Phobius"/>
    </source>
</evidence>
<dbReference type="InterPro" id="IPR003675">
    <property type="entry name" value="Rce1/LyrA-like_dom"/>
</dbReference>
<feature type="transmembrane region" description="Helical" evidence="1">
    <location>
        <begin position="59"/>
        <end position="82"/>
    </location>
</feature>
<keyword evidence="3" id="KW-0482">Metalloprotease</keyword>
<dbReference type="RefSeq" id="WP_135205828.1">
    <property type="nucleotide sequence ID" value="NZ_SPVF01000048.1"/>
</dbReference>
<gene>
    <name evidence="3" type="ORF">E4L96_03420</name>
</gene>
<keyword evidence="3" id="KW-0645">Protease</keyword>
<evidence type="ECO:0000313" key="3">
    <source>
        <dbReference type="EMBL" id="TFW27701.1"/>
    </source>
</evidence>
<feature type="non-terminal residue" evidence="3">
    <location>
        <position position="1"/>
    </location>
</feature>
<evidence type="ECO:0000259" key="2">
    <source>
        <dbReference type="Pfam" id="PF02517"/>
    </source>
</evidence>
<feature type="transmembrane region" description="Helical" evidence="1">
    <location>
        <begin position="126"/>
        <end position="146"/>
    </location>
</feature>
<keyword evidence="1" id="KW-0812">Transmembrane</keyword>
<dbReference type="Pfam" id="PF02517">
    <property type="entry name" value="Rce1-like"/>
    <property type="match status" value="1"/>
</dbReference>
<dbReference type="GO" id="GO:0006508">
    <property type="term" value="P:proteolysis"/>
    <property type="evidence" value="ECO:0007669"/>
    <property type="project" value="UniProtKB-KW"/>
</dbReference>
<organism evidence="3 4">
    <name type="scientific">Zemynaea arenosa</name>
    <dbReference type="NCBI Taxonomy" id="2561931"/>
    <lineage>
        <taxon>Bacteria</taxon>
        <taxon>Pseudomonadati</taxon>
        <taxon>Pseudomonadota</taxon>
        <taxon>Betaproteobacteria</taxon>
        <taxon>Burkholderiales</taxon>
        <taxon>Oxalobacteraceae</taxon>
        <taxon>Telluria group</taxon>
        <taxon>Zemynaea</taxon>
    </lineage>
</organism>
<accession>A0A4Y9SMM4</accession>